<keyword evidence="3" id="KW-0804">Transcription</keyword>
<dbReference type="GO" id="GO:0003700">
    <property type="term" value="F:DNA-binding transcription factor activity"/>
    <property type="evidence" value="ECO:0007669"/>
    <property type="project" value="InterPro"/>
</dbReference>
<dbReference type="HOGENOM" id="CLU_028727_2_0_9"/>
<evidence type="ECO:0000256" key="2">
    <source>
        <dbReference type="ARBA" id="ARBA00023125"/>
    </source>
</evidence>
<proteinExistence type="predicted"/>
<dbReference type="InterPro" id="IPR002491">
    <property type="entry name" value="ABC_transptr_periplasmic_BD"/>
</dbReference>
<protein>
    <submittedName>
        <fullName evidence="6">HTH-type transcriptional activator Btr</fullName>
    </submittedName>
</protein>
<dbReference type="Pfam" id="PF01497">
    <property type="entry name" value="Peripla_BP_2"/>
    <property type="match status" value="1"/>
</dbReference>
<dbReference type="PROSITE" id="PS50983">
    <property type="entry name" value="FE_B12_PBP"/>
    <property type="match status" value="1"/>
</dbReference>
<dbReference type="PANTHER" id="PTHR43280">
    <property type="entry name" value="ARAC-FAMILY TRANSCRIPTIONAL REGULATOR"/>
    <property type="match status" value="1"/>
</dbReference>
<feature type="domain" description="HTH araC/xylS-type" evidence="4">
    <location>
        <begin position="151"/>
        <end position="249"/>
    </location>
</feature>
<reference evidence="6" key="1">
    <citation type="submission" date="2014-07" db="EMBL/GenBank/DDBJ databases">
        <authorList>
            <person name="Urmite Genomes Urmite Genomes"/>
        </authorList>
    </citation>
    <scope>NUCLEOTIDE SEQUENCE</scope>
    <source>
        <strain evidence="6">13S34_air</strain>
    </source>
</reference>
<evidence type="ECO:0000256" key="1">
    <source>
        <dbReference type="ARBA" id="ARBA00023015"/>
    </source>
</evidence>
<dbReference type="Gene3D" id="1.10.10.60">
    <property type="entry name" value="Homeodomain-like"/>
    <property type="match status" value="2"/>
</dbReference>
<evidence type="ECO:0000313" key="6">
    <source>
        <dbReference type="EMBL" id="CEA01253.1"/>
    </source>
</evidence>
<dbReference type="PANTHER" id="PTHR43280:SF10">
    <property type="entry name" value="REGULATORY PROTEIN POCR"/>
    <property type="match status" value="1"/>
</dbReference>
<dbReference type="PATRIC" id="fig|1461583.4.peg.805"/>
<dbReference type="SMART" id="SM00342">
    <property type="entry name" value="HTH_ARAC"/>
    <property type="match status" value="1"/>
</dbReference>
<feature type="domain" description="Fe/B12 periplasmic-binding" evidence="5">
    <location>
        <begin position="254"/>
        <end position="513"/>
    </location>
</feature>
<organism evidence="6">
    <name type="scientific">Metalysinibacillus saudimassiliensis</name>
    <dbReference type="NCBI Taxonomy" id="1461583"/>
    <lineage>
        <taxon>Bacteria</taxon>
        <taxon>Bacillati</taxon>
        <taxon>Bacillota</taxon>
        <taxon>Bacilli</taxon>
        <taxon>Bacillales</taxon>
        <taxon>Caryophanaceae</taxon>
        <taxon>Metalysinibacillus</taxon>
    </lineage>
</organism>
<evidence type="ECO:0000256" key="3">
    <source>
        <dbReference type="ARBA" id="ARBA00023163"/>
    </source>
</evidence>
<evidence type="ECO:0000259" key="4">
    <source>
        <dbReference type="PROSITE" id="PS01124"/>
    </source>
</evidence>
<dbReference type="InterPro" id="IPR018060">
    <property type="entry name" value="HTH_AraC"/>
</dbReference>
<dbReference type="InterPro" id="IPR009057">
    <property type="entry name" value="Homeodomain-like_sf"/>
</dbReference>
<evidence type="ECO:0000259" key="5">
    <source>
        <dbReference type="PROSITE" id="PS50983"/>
    </source>
</evidence>
<dbReference type="AlphaFoldDB" id="A0A078M1J9"/>
<dbReference type="Pfam" id="PF12833">
    <property type="entry name" value="HTH_18"/>
    <property type="match status" value="1"/>
</dbReference>
<dbReference type="SUPFAM" id="SSF53807">
    <property type="entry name" value="Helical backbone' metal receptor"/>
    <property type="match status" value="1"/>
</dbReference>
<accession>A0A078M1J9</accession>
<name>A0A078M1J9_9BACL</name>
<gene>
    <name evidence="6" type="primary">btr_1</name>
    <name evidence="6" type="ORF">BN1050_00842</name>
</gene>
<dbReference type="EMBL" id="LN483074">
    <property type="protein sequence ID" value="CEA01253.1"/>
    <property type="molecule type" value="Genomic_DNA"/>
</dbReference>
<keyword evidence="1" id="KW-0805">Transcription regulation</keyword>
<dbReference type="PROSITE" id="PS01124">
    <property type="entry name" value="HTH_ARAC_FAMILY_2"/>
    <property type="match status" value="1"/>
</dbReference>
<sequence length="519" mass="60901">MNYQHYMYVVNDVEDSTKSRVIHEDEAIILYVKEGQVEVVADRRFFRLENDNLLVIQARNKITLTVKSGSYTIVRFRNYSLVKKVPQLRYEVNPYRFVHEFICYEGVTVPVTDALTQLKETKDVYDFQQLLAAIYRAFEQYEHNAEQHTFDDVVHYIKTYSHYPLTREDMAKRFGYNANYFSEYFKKEVGWGFNEFLTHVRLEKAKLLLRSSSLTIQEVAKEVGYQDGLYLSRKFSRQFGITPSKFRVVQPTERVASLQFTGALLAVGIEPVAVLSAYYNVPDILTPHIQDATFLSPNWLREEIDWQGGKPSLILASIYKVPHKEYVAKLQEVAPSVALDWDTHDRLEEVRLIGQLFQREQQAEDWIASYQQKIEQAKLMLQEGMDKNHTVGVYELRNHNRIGIWRSNARGGYNLFEMLKLRAPKRIEKEVLTPNRGIMIEEQYIDKYAADEMFVIVHSAEQEIRLYNEIWQGLPAMKRKKVHILRLQDFWSSEGVALEEQLKIQLAYLTGQRQSDIYL</sequence>
<dbReference type="SUPFAM" id="SSF46689">
    <property type="entry name" value="Homeodomain-like"/>
    <property type="match status" value="2"/>
</dbReference>
<dbReference type="GO" id="GO:0043565">
    <property type="term" value="F:sequence-specific DNA binding"/>
    <property type="evidence" value="ECO:0007669"/>
    <property type="project" value="InterPro"/>
</dbReference>
<dbReference type="Gene3D" id="3.40.50.1980">
    <property type="entry name" value="Nitrogenase molybdenum iron protein domain"/>
    <property type="match status" value="2"/>
</dbReference>
<keyword evidence="2" id="KW-0238">DNA-binding</keyword>